<accession>A0ABN7RMM8</accession>
<evidence type="ECO:0000256" key="3">
    <source>
        <dbReference type="SAM" id="Coils"/>
    </source>
</evidence>
<dbReference type="EMBL" id="OU015568">
    <property type="protein sequence ID" value="CAG5081391.1"/>
    <property type="molecule type" value="Genomic_DNA"/>
</dbReference>
<comment type="similarity">
    <text evidence="2">Belongs to the FAM81 family.</text>
</comment>
<evidence type="ECO:0000256" key="1">
    <source>
        <dbReference type="ARBA" id="ARBA00023054"/>
    </source>
</evidence>
<organism evidence="5 6">
    <name type="scientific">Oikopleura dioica</name>
    <name type="common">Tunicate</name>
    <dbReference type="NCBI Taxonomy" id="34765"/>
    <lineage>
        <taxon>Eukaryota</taxon>
        <taxon>Metazoa</taxon>
        <taxon>Chordata</taxon>
        <taxon>Tunicata</taxon>
        <taxon>Appendicularia</taxon>
        <taxon>Copelata</taxon>
        <taxon>Oikopleuridae</taxon>
        <taxon>Oikopleura</taxon>
    </lineage>
</organism>
<keyword evidence="6" id="KW-1185">Reference proteome</keyword>
<dbReference type="InterPro" id="IPR029619">
    <property type="entry name" value="FAM81"/>
</dbReference>
<keyword evidence="1 3" id="KW-0175">Coiled coil</keyword>
<dbReference type="PANTHER" id="PTHR22420">
    <property type="entry name" value="PROTEIN FAM81A"/>
    <property type="match status" value="1"/>
</dbReference>
<feature type="region of interest" description="Disordered" evidence="4">
    <location>
        <begin position="222"/>
        <end position="241"/>
    </location>
</feature>
<evidence type="ECO:0000313" key="6">
    <source>
        <dbReference type="Proteomes" id="UP001158576"/>
    </source>
</evidence>
<name>A0ABN7RMM8_OIKDI</name>
<dbReference type="SUPFAM" id="SSF58113">
    <property type="entry name" value="Apolipoprotein A-I"/>
    <property type="match status" value="1"/>
</dbReference>
<evidence type="ECO:0000313" key="5">
    <source>
        <dbReference type="EMBL" id="CAG5081391.1"/>
    </source>
</evidence>
<dbReference type="PANTHER" id="PTHR22420:SF4">
    <property type="entry name" value="PROTEIN FAM81A"/>
    <property type="match status" value="1"/>
</dbReference>
<reference evidence="5 6" key="1">
    <citation type="submission" date="2021-04" db="EMBL/GenBank/DDBJ databases">
        <authorList>
            <person name="Bliznina A."/>
        </authorList>
    </citation>
    <scope>NUCLEOTIDE SEQUENCE [LARGE SCALE GENOMIC DNA]</scope>
</reference>
<gene>
    <name evidence="5" type="ORF">OKIOD_LOCUS1423</name>
</gene>
<evidence type="ECO:0000256" key="4">
    <source>
        <dbReference type="SAM" id="MobiDB-lite"/>
    </source>
</evidence>
<feature type="coiled-coil region" evidence="3">
    <location>
        <begin position="37"/>
        <end position="149"/>
    </location>
</feature>
<sequence length="291" mass="33840">MTTTERLSDAQMRRFVATLTETVSRLTDSIKTLEFKVSASENNYISVLKKLNEVENENKDLSKKLVQQNEQIFHLENSLKQQSRISEEHTQTIQRRIMDLEGDNKQIEKRVEQTARSEAESKITGSAELQLLQTRLNSLAEEMRLSIENSKRWADQERERTNREMNDNIREALATIERDSKDLKNFVHETAEDLKQTTTLSDQECKRLDDKVKQIIKRITENESRSRSKHSQHVGEIKNTRSEIEHGFDSLQSTVSGLQKLLEGKIQLYKDDYDRQVAEMKKLIVLSDTSV</sequence>
<evidence type="ECO:0000256" key="2">
    <source>
        <dbReference type="ARBA" id="ARBA00046344"/>
    </source>
</evidence>
<proteinExistence type="inferred from homology"/>
<protein>
    <submittedName>
        <fullName evidence="5">Oidioi.mRNA.OKI2018_I69.PAR.g9865.t1.cds</fullName>
    </submittedName>
</protein>
<dbReference type="Proteomes" id="UP001158576">
    <property type="component" value="Chromosome PAR"/>
</dbReference>